<dbReference type="FunFam" id="3.30.565.10:FF:000006">
    <property type="entry name" value="Sensor histidine kinase WalK"/>
    <property type="match status" value="1"/>
</dbReference>
<keyword evidence="8" id="KW-0812">Transmembrane</keyword>
<dbReference type="SMART" id="SM00388">
    <property type="entry name" value="HisKA"/>
    <property type="match status" value="1"/>
</dbReference>
<comment type="caution">
    <text evidence="11">The sequence shown here is derived from an EMBL/GenBank/DDBJ whole genome shotgun (WGS) entry which is preliminary data.</text>
</comment>
<evidence type="ECO:0000259" key="9">
    <source>
        <dbReference type="PROSITE" id="PS50109"/>
    </source>
</evidence>
<dbReference type="EC" id="2.7.13.3" evidence="3"/>
<dbReference type="PANTHER" id="PTHR43711:SF1">
    <property type="entry name" value="HISTIDINE KINASE 1"/>
    <property type="match status" value="1"/>
</dbReference>
<dbReference type="InterPro" id="IPR005467">
    <property type="entry name" value="His_kinase_dom"/>
</dbReference>
<feature type="domain" description="HAMP" evidence="10">
    <location>
        <begin position="79"/>
        <end position="128"/>
    </location>
</feature>
<comment type="catalytic activity">
    <reaction evidence="1">
        <text>ATP + protein L-histidine = ADP + protein N-phospho-L-histidine.</text>
        <dbReference type="EC" id="2.7.13.3"/>
    </reaction>
</comment>
<feature type="transmembrane region" description="Helical" evidence="8">
    <location>
        <begin position="12"/>
        <end position="39"/>
    </location>
</feature>
<dbReference type="SUPFAM" id="SSF55874">
    <property type="entry name" value="ATPase domain of HSP90 chaperone/DNA topoisomerase II/histidine kinase"/>
    <property type="match status" value="1"/>
</dbReference>
<dbReference type="InterPro" id="IPR003661">
    <property type="entry name" value="HisK_dim/P_dom"/>
</dbReference>
<dbReference type="SUPFAM" id="SSF158472">
    <property type="entry name" value="HAMP domain-like"/>
    <property type="match status" value="1"/>
</dbReference>
<dbReference type="CDD" id="cd00082">
    <property type="entry name" value="HisKA"/>
    <property type="match status" value="1"/>
</dbReference>
<keyword evidence="8" id="KW-1133">Transmembrane helix</keyword>
<feature type="transmembrane region" description="Helical" evidence="8">
    <location>
        <begin position="51"/>
        <end position="75"/>
    </location>
</feature>
<dbReference type="InterPro" id="IPR050736">
    <property type="entry name" value="Sensor_HK_Regulatory"/>
</dbReference>
<dbReference type="Pfam" id="PF02518">
    <property type="entry name" value="HATPase_c"/>
    <property type="match status" value="1"/>
</dbReference>
<dbReference type="InterPro" id="IPR003660">
    <property type="entry name" value="HAMP_dom"/>
</dbReference>
<evidence type="ECO:0000256" key="2">
    <source>
        <dbReference type="ARBA" id="ARBA00004370"/>
    </source>
</evidence>
<evidence type="ECO:0000256" key="8">
    <source>
        <dbReference type="SAM" id="Phobius"/>
    </source>
</evidence>
<dbReference type="PROSITE" id="PS50109">
    <property type="entry name" value="HIS_KIN"/>
    <property type="match status" value="1"/>
</dbReference>
<dbReference type="Gene3D" id="3.30.565.10">
    <property type="entry name" value="Histidine kinase-like ATPase, C-terminal domain"/>
    <property type="match status" value="1"/>
</dbReference>
<dbReference type="InterPro" id="IPR004358">
    <property type="entry name" value="Sig_transdc_His_kin-like_C"/>
</dbReference>
<dbReference type="CDD" id="cd00075">
    <property type="entry name" value="HATPase"/>
    <property type="match status" value="1"/>
</dbReference>
<dbReference type="AlphaFoldDB" id="A0A9D0ZTR8"/>
<evidence type="ECO:0000256" key="4">
    <source>
        <dbReference type="ARBA" id="ARBA00022553"/>
    </source>
</evidence>
<dbReference type="InterPro" id="IPR036890">
    <property type="entry name" value="HATPase_C_sf"/>
</dbReference>
<keyword evidence="5" id="KW-0808">Transferase</keyword>
<gene>
    <name evidence="11" type="ORF">IAB26_02230</name>
</gene>
<dbReference type="InterPro" id="IPR003594">
    <property type="entry name" value="HATPase_dom"/>
</dbReference>
<dbReference type="Pfam" id="PF00672">
    <property type="entry name" value="HAMP"/>
    <property type="match status" value="1"/>
</dbReference>
<dbReference type="SUPFAM" id="SSF47384">
    <property type="entry name" value="Homodimeric domain of signal transducing histidine kinase"/>
    <property type="match status" value="1"/>
</dbReference>
<feature type="domain" description="Histidine kinase" evidence="9">
    <location>
        <begin position="136"/>
        <end position="347"/>
    </location>
</feature>
<organism evidence="11 12">
    <name type="scientific">Candidatus Limivivens merdigallinarum</name>
    <dbReference type="NCBI Taxonomy" id="2840859"/>
    <lineage>
        <taxon>Bacteria</taxon>
        <taxon>Bacillati</taxon>
        <taxon>Bacillota</taxon>
        <taxon>Clostridia</taxon>
        <taxon>Lachnospirales</taxon>
        <taxon>Lachnospiraceae</taxon>
        <taxon>Lachnospiraceae incertae sedis</taxon>
        <taxon>Candidatus Limivivens</taxon>
    </lineage>
</organism>
<dbReference type="Gene3D" id="6.10.340.10">
    <property type="match status" value="1"/>
</dbReference>
<sequence>MNEKYSHMTAKLSLISMCVIFFLLIVTMLLSNIILLFLIRHGLIEDNRGGPLIPFLFQSGMVSIITGTALAYCIVHLPLRSIQLIIQAIHEVSEGNFHVKLHLEHPKEFQKLSQSFNQMTAELASIEILRTDFINNFSHEFKTPIVSILGFAKLLKRGNLSYEEEQEYLDIIIEESQRLSTLSTTVLNLSKVESLSLLTDKGPVLLSEQIREAVLLLEKKWDKKQIQFDFQMEELWVTANESLLKQVWLNLLDNAIKFSPVNGKILISLSRADHHICFSIEDEGPGMDDTTIRCIFDKFYQGDPSHAMEGNGLGLPLVRKIIELHKGDIIVKSYPGKGSVFSVLLPS</sequence>
<evidence type="ECO:0000313" key="11">
    <source>
        <dbReference type="EMBL" id="HIQ95356.1"/>
    </source>
</evidence>
<evidence type="ECO:0000256" key="6">
    <source>
        <dbReference type="ARBA" id="ARBA00022777"/>
    </source>
</evidence>
<dbReference type="PANTHER" id="PTHR43711">
    <property type="entry name" value="TWO-COMPONENT HISTIDINE KINASE"/>
    <property type="match status" value="1"/>
</dbReference>
<keyword evidence="8" id="KW-0472">Membrane</keyword>
<dbReference type="Pfam" id="PF00512">
    <property type="entry name" value="HisKA"/>
    <property type="match status" value="1"/>
</dbReference>
<proteinExistence type="predicted"/>
<dbReference type="InterPro" id="IPR036097">
    <property type="entry name" value="HisK_dim/P_sf"/>
</dbReference>
<keyword evidence="7" id="KW-0902">Two-component regulatory system</keyword>
<dbReference type="CDD" id="cd06225">
    <property type="entry name" value="HAMP"/>
    <property type="match status" value="1"/>
</dbReference>
<reference evidence="11" key="1">
    <citation type="submission" date="2020-10" db="EMBL/GenBank/DDBJ databases">
        <authorList>
            <person name="Gilroy R."/>
        </authorList>
    </citation>
    <scope>NUCLEOTIDE SEQUENCE</scope>
    <source>
        <strain evidence="11">ChiSjej3B21-11622</strain>
    </source>
</reference>
<dbReference type="GO" id="GO:0016020">
    <property type="term" value="C:membrane"/>
    <property type="evidence" value="ECO:0007669"/>
    <property type="project" value="UniProtKB-SubCell"/>
</dbReference>
<evidence type="ECO:0000313" key="12">
    <source>
        <dbReference type="Proteomes" id="UP000886886"/>
    </source>
</evidence>
<dbReference type="GO" id="GO:0000155">
    <property type="term" value="F:phosphorelay sensor kinase activity"/>
    <property type="evidence" value="ECO:0007669"/>
    <property type="project" value="InterPro"/>
</dbReference>
<dbReference type="Proteomes" id="UP000886886">
    <property type="component" value="Unassembled WGS sequence"/>
</dbReference>
<comment type="subcellular location">
    <subcellularLocation>
        <location evidence="2">Membrane</location>
    </subcellularLocation>
</comment>
<name>A0A9D0ZTR8_9FIRM</name>
<dbReference type="PROSITE" id="PS50885">
    <property type="entry name" value="HAMP"/>
    <property type="match status" value="1"/>
</dbReference>
<dbReference type="Gene3D" id="1.10.287.130">
    <property type="match status" value="1"/>
</dbReference>
<evidence type="ECO:0000256" key="5">
    <source>
        <dbReference type="ARBA" id="ARBA00022679"/>
    </source>
</evidence>
<evidence type="ECO:0000256" key="3">
    <source>
        <dbReference type="ARBA" id="ARBA00012438"/>
    </source>
</evidence>
<protein>
    <recommendedName>
        <fullName evidence="3">histidine kinase</fullName>
        <ecNumber evidence="3">2.7.13.3</ecNumber>
    </recommendedName>
</protein>
<keyword evidence="6 11" id="KW-0418">Kinase</keyword>
<dbReference type="EMBL" id="DVFT01000029">
    <property type="protein sequence ID" value="HIQ95356.1"/>
    <property type="molecule type" value="Genomic_DNA"/>
</dbReference>
<evidence type="ECO:0000256" key="1">
    <source>
        <dbReference type="ARBA" id="ARBA00000085"/>
    </source>
</evidence>
<dbReference type="SMART" id="SM00387">
    <property type="entry name" value="HATPase_c"/>
    <property type="match status" value="1"/>
</dbReference>
<evidence type="ECO:0000256" key="7">
    <source>
        <dbReference type="ARBA" id="ARBA00023012"/>
    </source>
</evidence>
<evidence type="ECO:0000259" key="10">
    <source>
        <dbReference type="PROSITE" id="PS50885"/>
    </source>
</evidence>
<keyword evidence="4" id="KW-0597">Phosphoprotein</keyword>
<accession>A0A9D0ZTR8</accession>
<dbReference type="SMART" id="SM00304">
    <property type="entry name" value="HAMP"/>
    <property type="match status" value="1"/>
</dbReference>
<reference evidence="11" key="2">
    <citation type="journal article" date="2021" name="PeerJ">
        <title>Extensive microbial diversity within the chicken gut microbiome revealed by metagenomics and culture.</title>
        <authorList>
            <person name="Gilroy R."/>
            <person name="Ravi A."/>
            <person name="Getino M."/>
            <person name="Pursley I."/>
            <person name="Horton D.L."/>
            <person name="Alikhan N.F."/>
            <person name="Baker D."/>
            <person name="Gharbi K."/>
            <person name="Hall N."/>
            <person name="Watson M."/>
            <person name="Adriaenssens E.M."/>
            <person name="Foster-Nyarko E."/>
            <person name="Jarju S."/>
            <person name="Secka A."/>
            <person name="Antonio M."/>
            <person name="Oren A."/>
            <person name="Chaudhuri R.R."/>
            <person name="La Ragione R."/>
            <person name="Hildebrand F."/>
            <person name="Pallen M.J."/>
        </authorList>
    </citation>
    <scope>NUCLEOTIDE SEQUENCE</scope>
    <source>
        <strain evidence="11">ChiSjej3B21-11622</strain>
    </source>
</reference>
<dbReference type="PRINTS" id="PR00344">
    <property type="entry name" value="BCTRLSENSOR"/>
</dbReference>